<dbReference type="Gene3D" id="3.20.20.140">
    <property type="entry name" value="Metal-dependent hydrolases"/>
    <property type="match status" value="1"/>
</dbReference>
<evidence type="ECO:0000256" key="1">
    <source>
        <dbReference type="ARBA" id="ARBA00006773"/>
    </source>
</evidence>
<dbReference type="InterPro" id="IPR006680">
    <property type="entry name" value="Amidohydro-rel"/>
</dbReference>
<evidence type="ECO:0000256" key="4">
    <source>
        <dbReference type="ARBA" id="ARBA00047720"/>
    </source>
</evidence>
<dbReference type="Pfam" id="PF13382">
    <property type="entry name" value="Adenine_deam_C"/>
    <property type="match status" value="1"/>
</dbReference>
<dbReference type="SUPFAM" id="SSF51338">
    <property type="entry name" value="Composite domain of metallo-dependent hydrolases"/>
    <property type="match status" value="1"/>
</dbReference>
<evidence type="ECO:0000313" key="7">
    <source>
        <dbReference type="EMBL" id="TNC25339.1"/>
    </source>
</evidence>
<dbReference type="Proteomes" id="UP000305546">
    <property type="component" value="Unassembled WGS sequence"/>
</dbReference>
<dbReference type="PANTHER" id="PTHR11113:SF6">
    <property type="entry name" value="ADENINE DEAMINASE YERA-RELATED"/>
    <property type="match status" value="1"/>
</dbReference>
<evidence type="ECO:0000256" key="2">
    <source>
        <dbReference type="ARBA" id="ARBA00012782"/>
    </source>
</evidence>
<reference evidence="7 8" key="1">
    <citation type="submission" date="2019-06" db="EMBL/GenBank/DDBJ databases">
        <title>Amycolatopsis alkalitolerans sp. nov., isolated from Gastrodia elata Blume.</title>
        <authorList>
            <person name="Narsing Rao M.P."/>
            <person name="Li W.J."/>
        </authorList>
    </citation>
    <scope>NUCLEOTIDE SEQUENCE [LARGE SCALE GENOMIC DNA]</scope>
    <source>
        <strain evidence="7 8">SYSUP0005</strain>
    </source>
</reference>
<dbReference type="InterPro" id="IPR032466">
    <property type="entry name" value="Metal_Hydrolase"/>
</dbReference>
<comment type="catalytic activity">
    <reaction evidence="4">
        <text>adenine + H2O + H(+) = hypoxanthine + NH4(+)</text>
        <dbReference type="Rhea" id="RHEA:23688"/>
        <dbReference type="ChEBI" id="CHEBI:15377"/>
        <dbReference type="ChEBI" id="CHEBI:15378"/>
        <dbReference type="ChEBI" id="CHEBI:16708"/>
        <dbReference type="ChEBI" id="CHEBI:17368"/>
        <dbReference type="ChEBI" id="CHEBI:28938"/>
        <dbReference type="EC" id="3.5.4.2"/>
    </reaction>
</comment>
<dbReference type="SUPFAM" id="SSF51556">
    <property type="entry name" value="Metallo-dependent hydrolases"/>
    <property type="match status" value="1"/>
</dbReference>
<feature type="domain" description="Adenine deaminase C-terminal" evidence="6">
    <location>
        <begin position="434"/>
        <end position="574"/>
    </location>
</feature>
<dbReference type="GO" id="GO:0000034">
    <property type="term" value="F:adenine deaminase activity"/>
    <property type="evidence" value="ECO:0007669"/>
    <property type="project" value="UniProtKB-EC"/>
</dbReference>
<evidence type="ECO:0000259" key="5">
    <source>
        <dbReference type="Pfam" id="PF01979"/>
    </source>
</evidence>
<comment type="similarity">
    <text evidence="1">Belongs to the metallo-dependent hydrolases superfamily. Adenine deaminase family.</text>
</comment>
<dbReference type="OrthoDB" id="3366604at2"/>
<dbReference type="Gene3D" id="2.30.40.10">
    <property type="entry name" value="Urease, subunit C, domain 1"/>
    <property type="match status" value="1"/>
</dbReference>
<proteinExistence type="inferred from homology"/>
<keyword evidence="3" id="KW-0378">Hydrolase</keyword>
<dbReference type="Pfam" id="PF01979">
    <property type="entry name" value="Amidohydro_1"/>
    <property type="match status" value="1"/>
</dbReference>
<evidence type="ECO:0000259" key="6">
    <source>
        <dbReference type="Pfam" id="PF13382"/>
    </source>
</evidence>
<feature type="domain" description="Amidohydrolase-related" evidence="5">
    <location>
        <begin position="168"/>
        <end position="363"/>
    </location>
</feature>
<evidence type="ECO:0000256" key="3">
    <source>
        <dbReference type="ARBA" id="ARBA00022801"/>
    </source>
</evidence>
<keyword evidence="8" id="KW-1185">Reference proteome</keyword>
<dbReference type="InterPro" id="IPR026912">
    <property type="entry name" value="Adenine_deam_C"/>
</dbReference>
<gene>
    <name evidence="7" type="ORF">FG385_14650</name>
</gene>
<accession>A0A5C4M348</accession>
<protein>
    <recommendedName>
        <fullName evidence="2">adenine deaminase</fullName>
        <ecNumber evidence="2">3.5.4.2</ecNumber>
    </recommendedName>
</protein>
<dbReference type="EC" id="3.5.4.2" evidence="2"/>
<dbReference type="AlphaFoldDB" id="A0A5C4M348"/>
<dbReference type="RefSeq" id="WP_139097276.1">
    <property type="nucleotide sequence ID" value="NZ_VDFW01000011.1"/>
</dbReference>
<name>A0A5C4M348_9PSEU</name>
<dbReference type="EMBL" id="VDFW01000011">
    <property type="protein sequence ID" value="TNC25339.1"/>
    <property type="molecule type" value="Genomic_DNA"/>
</dbReference>
<sequence length="585" mass="62523">MAGAPLIPGPVSAAEAADLVAVATRRAPADLVIRRGTIVNVYSEELSVGDVAVKGGRIAAVGTDLDVQGDRTEVIEAEGRYVLPGYLEPHCHPWALYNPDTLARAVLPLGNTALVGELLNLQLTAEPDAILAVYEQLQRSPMRWYWAVRVAGQSNEGLDRHFPLAAVEKLLAAPGVVQIAEVTAWPRVLAGDADLLRRTALAQEHGVRLDGHTAGATASKVAAIAAAGFSADHESITYDEALTRLRLGYHVILRNSSLRPDLDALVELAREGRGTARISLTSDGSGPLWLREHGMVDSLVRTLVRAGVPVPRAVAMATLNPATYLRIDEHLGGIAPGRCADIQVLSGFDGPPPETVVVGGRVVASAGRLTGQWPAWRWADHLERDHQVDLDRLGDPATYDSPCRPGERVPLMRFVSAGIARHATETTGADGRPGDAVLAVLFTRDGRRRAWAWLDHFAPRLDGLATSYTTSGHFLVIGRNPRSMAVAARAAFAGGGGIAVATGTTVTARLELDIVGAMSSRPMDELAEQWAAVEEHVKRAGYPFAELLYCLCFITCDFLPDLRLTADGLLEVKTGRILVPAEPLS</sequence>
<dbReference type="PANTHER" id="PTHR11113">
    <property type="entry name" value="N-ACETYLGLUCOSAMINE-6-PHOSPHATE DEACETYLASE"/>
    <property type="match status" value="1"/>
</dbReference>
<evidence type="ECO:0000313" key="8">
    <source>
        <dbReference type="Proteomes" id="UP000305546"/>
    </source>
</evidence>
<dbReference type="InterPro" id="IPR011059">
    <property type="entry name" value="Metal-dep_hydrolase_composite"/>
</dbReference>
<comment type="caution">
    <text evidence="7">The sequence shown here is derived from an EMBL/GenBank/DDBJ whole genome shotgun (WGS) entry which is preliminary data.</text>
</comment>
<organism evidence="7 8">
    <name type="scientific">Amycolatopsis alkalitolerans</name>
    <dbReference type="NCBI Taxonomy" id="2547244"/>
    <lineage>
        <taxon>Bacteria</taxon>
        <taxon>Bacillati</taxon>
        <taxon>Actinomycetota</taxon>
        <taxon>Actinomycetes</taxon>
        <taxon>Pseudonocardiales</taxon>
        <taxon>Pseudonocardiaceae</taxon>
        <taxon>Amycolatopsis</taxon>
    </lineage>
</organism>